<keyword evidence="4 7" id="KW-0489">Methyltransferase</keyword>
<protein>
    <recommendedName>
        <fullName evidence="7">Protein-L-isoaspartate O-methyltransferase</fullName>
        <ecNumber evidence="7">2.1.1.77</ecNumber>
    </recommendedName>
    <alternativeName>
        <fullName evidence="7">L-isoaspartyl protein carboxyl methyltransferase</fullName>
    </alternativeName>
    <alternativeName>
        <fullName evidence="7">Protein L-isoaspartyl methyltransferase</fullName>
    </alternativeName>
    <alternativeName>
        <fullName evidence="7">Protein-beta-aspartate methyltransferase</fullName>
        <shortName evidence="7">PIMT</shortName>
    </alternativeName>
</protein>
<keyword evidence="6 7" id="KW-0949">S-adenosyl-L-methionine</keyword>
<evidence type="ECO:0000313" key="9">
    <source>
        <dbReference type="Proteomes" id="UP000076335"/>
    </source>
</evidence>
<dbReference type="NCBIfam" id="NF001453">
    <property type="entry name" value="PRK00312.1"/>
    <property type="match status" value="1"/>
</dbReference>
<comment type="similarity">
    <text evidence="2 7">Belongs to the methyltransferase superfamily. L-isoaspartyl/D-aspartyl protein methyltransferase family.</text>
</comment>
<dbReference type="EC" id="2.1.1.77" evidence="7"/>
<dbReference type="Proteomes" id="UP000076335">
    <property type="component" value="Unassembled WGS sequence"/>
</dbReference>
<dbReference type="GO" id="GO:0004719">
    <property type="term" value="F:protein-L-isoaspartate (D-aspartate) O-methyltransferase activity"/>
    <property type="evidence" value="ECO:0007669"/>
    <property type="project" value="UniProtKB-UniRule"/>
</dbReference>
<dbReference type="RefSeq" id="WP_062948946.1">
    <property type="nucleotide sequence ID" value="NZ_CP136684.1"/>
</dbReference>
<dbReference type="Pfam" id="PF01135">
    <property type="entry name" value="PCMT"/>
    <property type="match status" value="1"/>
</dbReference>
<sequence>MNEPVIAREAEIENLLAILRNDGIHDESVLRALASIPREIFVAEPFVSRAWENVALPISKGQTISQPYIVALMTQALELNDRMKVLEVGTGSGYQAAILAKLARRVYTLERHKPLLREAEDKFRELGLHTISTLHGDGGLGWKAQAPFDRIIVTAAAQDVPPVLVDQLAIGGIMVVPVGEVSHTQLLLRVLRTPTGIDVTELMPVRFVPMLPGTEEF</sequence>
<evidence type="ECO:0000256" key="1">
    <source>
        <dbReference type="ARBA" id="ARBA00004496"/>
    </source>
</evidence>
<dbReference type="PANTHER" id="PTHR11579">
    <property type="entry name" value="PROTEIN-L-ISOASPARTATE O-METHYLTRANSFERASE"/>
    <property type="match status" value="1"/>
</dbReference>
<evidence type="ECO:0000256" key="6">
    <source>
        <dbReference type="ARBA" id="ARBA00022691"/>
    </source>
</evidence>
<dbReference type="EMBL" id="LPVY01000003">
    <property type="protein sequence ID" value="KZB68109.1"/>
    <property type="molecule type" value="Genomic_DNA"/>
</dbReference>
<gene>
    <name evidence="7" type="primary">pcm</name>
    <name evidence="8" type="ORF">AUP42_11615</name>
</gene>
<dbReference type="InterPro" id="IPR000682">
    <property type="entry name" value="PCMT"/>
</dbReference>
<dbReference type="AlphaFoldDB" id="A0A154LA39"/>
<feature type="active site" evidence="7">
    <location>
        <position position="65"/>
    </location>
</feature>
<evidence type="ECO:0000313" key="8">
    <source>
        <dbReference type="EMBL" id="KZB68109.1"/>
    </source>
</evidence>
<reference evidence="8 9" key="1">
    <citation type="submission" date="2015-12" db="EMBL/GenBank/DDBJ databases">
        <title>Genome sequence of Thalassospira lucentensis MCCC 1A02072.</title>
        <authorList>
            <person name="Lu L."/>
            <person name="Lai Q."/>
            <person name="Shao Z."/>
            <person name="Qian P."/>
        </authorList>
    </citation>
    <scope>NUCLEOTIDE SEQUENCE [LARGE SCALE GENOMIC DNA]</scope>
    <source>
        <strain evidence="8 9">MCCC 1A02072</strain>
    </source>
</reference>
<dbReference type="PANTHER" id="PTHR11579:SF0">
    <property type="entry name" value="PROTEIN-L-ISOASPARTATE(D-ASPARTATE) O-METHYLTRANSFERASE"/>
    <property type="match status" value="1"/>
</dbReference>
<keyword evidence="5 7" id="KW-0808">Transferase</keyword>
<dbReference type="InterPro" id="IPR029063">
    <property type="entry name" value="SAM-dependent_MTases_sf"/>
</dbReference>
<dbReference type="GO" id="GO:0005737">
    <property type="term" value="C:cytoplasm"/>
    <property type="evidence" value="ECO:0007669"/>
    <property type="project" value="UniProtKB-SubCell"/>
</dbReference>
<name>A0A154LA39_9PROT</name>
<dbReference type="NCBIfam" id="TIGR00080">
    <property type="entry name" value="pimt"/>
    <property type="match status" value="1"/>
</dbReference>
<dbReference type="Gene3D" id="3.40.50.150">
    <property type="entry name" value="Vaccinia Virus protein VP39"/>
    <property type="match status" value="1"/>
</dbReference>
<dbReference type="HAMAP" id="MF_00090">
    <property type="entry name" value="PIMT"/>
    <property type="match status" value="1"/>
</dbReference>
<accession>A0A154LA39</accession>
<proteinExistence type="inferred from homology"/>
<keyword evidence="3 7" id="KW-0963">Cytoplasm</keyword>
<evidence type="ECO:0000256" key="7">
    <source>
        <dbReference type="HAMAP-Rule" id="MF_00090"/>
    </source>
</evidence>
<evidence type="ECO:0000256" key="2">
    <source>
        <dbReference type="ARBA" id="ARBA00005369"/>
    </source>
</evidence>
<dbReference type="PROSITE" id="PS01279">
    <property type="entry name" value="PCMT"/>
    <property type="match status" value="1"/>
</dbReference>
<comment type="function">
    <text evidence="7">Catalyzes the methyl esterification of L-isoaspartyl residues in peptides and proteins that result from spontaneous decomposition of normal L-aspartyl and L-asparaginyl residues. It plays a role in the repair and/or degradation of damaged proteins.</text>
</comment>
<comment type="catalytic activity">
    <reaction evidence="7">
        <text>[protein]-L-isoaspartate + S-adenosyl-L-methionine = [protein]-L-isoaspartate alpha-methyl ester + S-adenosyl-L-homocysteine</text>
        <dbReference type="Rhea" id="RHEA:12705"/>
        <dbReference type="Rhea" id="RHEA-COMP:12143"/>
        <dbReference type="Rhea" id="RHEA-COMP:12144"/>
        <dbReference type="ChEBI" id="CHEBI:57856"/>
        <dbReference type="ChEBI" id="CHEBI:59789"/>
        <dbReference type="ChEBI" id="CHEBI:90596"/>
        <dbReference type="ChEBI" id="CHEBI:90598"/>
        <dbReference type="EC" id="2.1.1.77"/>
    </reaction>
</comment>
<organism evidence="8 9">
    <name type="scientific">Thalassospira lucentensis</name>
    <dbReference type="NCBI Taxonomy" id="168935"/>
    <lineage>
        <taxon>Bacteria</taxon>
        <taxon>Pseudomonadati</taxon>
        <taxon>Pseudomonadota</taxon>
        <taxon>Alphaproteobacteria</taxon>
        <taxon>Rhodospirillales</taxon>
        <taxon>Thalassospiraceae</taxon>
        <taxon>Thalassospira</taxon>
    </lineage>
</organism>
<dbReference type="GO" id="GO:0030091">
    <property type="term" value="P:protein repair"/>
    <property type="evidence" value="ECO:0007669"/>
    <property type="project" value="UniProtKB-UniRule"/>
</dbReference>
<dbReference type="GO" id="GO:0032259">
    <property type="term" value="P:methylation"/>
    <property type="evidence" value="ECO:0007669"/>
    <property type="project" value="UniProtKB-KW"/>
</dbReference>
<comment type="caution">
    <text evidence="8">The sequence shown here is derived from an EMBL/GenBank/DDBJ whole genome shotgun (WGS) entry which is preliminary data.</text>
</comment>
<evidence type="ECO:0000256" key="5">
    <source>
        <dbReference type="ARBA" id="ARBA00022679"/>
    </source>
</evidence>
<dbReference type="CDD" id="cd02440">
    <property type="entry name" value="AdoMet_MTases"/>
    <property type="match status" value="1"/>
</dbReference>
<evidence type="ECO:0000256" key="3">
    <source>
        <dbReference type="ARBA" id="ARBA00022490"/>
    </source>
</evidence>
<dbReference type="OrthoDB" id="9810066at2"/>
<dbReference type="FunFam" id="3.40.50.150:FF:000010">
    <property type="entry name" value="Protein-L-isoaspartate O-methyltransferase"/>
    <property type="match status" value="1"/>
</dbReference>
<dbReference type="SUPFAM" id="SSF53335">
    <property type="entry name" value="S-adenosyl-L-methionine-dependent methyltransferases"/>
    <property type="match status" value="1"/>
</dbReference>
<comment type="subcellular location">
    <subcellularLocation>
        <location evidence="1 7">Cytoplasm</location>
    </subcellularLocation>
</comment>
<evidence type="ECO:0000256" key="4">
    <source>
        <dbReference type="ARBA" id="ARBA00022603"/>
    </source>
</evidence>